<dbReference type="SUPFAM" id="SSF57667">
    <property type="entry name" value="beta-beta-alpha zinc fingers"/>
    <property type="match status" value="1"/>
</dbReference>
<reference evidence="3 4" key="1">
    <citation type="submission" date="2021-06" db="EMBL/GenBank/DDBJ databases">
        <title>A haploid diamondback moth (Plutella xylostella L.) genome assembly resolves 31 chromosomes and identifies a diamide resistance mutation.</title>
        <authorList>
            <person name="Ward C.M."/>
            <person name="Perry K.D."/>
            <person name="Baker G."/>
            <person name="Powis K."/>
            <person name="Heckel D.G."/>
            <person name="Baxter S.W."/>
        </authorList>
    </citation>
    <scope>NUCLEOTIDE SEQUENCE [LARGE SCALE GENOMIC DNA]</scope>
    <source>
        <strain evidence="3 4">LV</strain>
        <tissue evidence="3">Single pupa</tissue>
    </source>
</reference>
<name>A0ABQ7QB15_PLUXY</name>
<dbReference type="PROSITE" id="PS00028">
    <property type="entry name" value="ZINC_FINGER_C2H2_1"/>
    <property type="match status" value="1"/>
</dbReference>
<evidence type="ECO:0000259" key="2">
    <source>
        <dbReference type="PROSITE" id="PS50157"/>
    </source>
</evidence>
<proteinExistence type="predicted"/>
<dbReference type="Proteomes" id="UP000823941">
    <property type="component" value="Chromosome 18"/>
</dbReference>
<evidence type="ECO:0000313" key="4">
    <source>
        <dbReference type="Proteomes" id="UP000823941"/>
    </source>
</evidence>
<keyword evidence="1" id="KW-0862">Zinc</keyword>
<dbReference type="PROSITE" id="PS50157">
    <property type="entry name" value="ZINC_FINGER_C2H2_2"/>
    <property type="match status" value="1"/>
</dbReference>
<dbReference type="InterPro" id="IPR036236">
    <property type="entry name" value="Znf_C2H2_sf"/>
</dbReference>
<evidence type="ECO:0000256" key="1">
    <source>
        <dbReference type="PROSITE-ProRule" id="PRU00042"/>
    </source>
</evidence>
<keyword evidence="1" id="KW-0863">Zinc-finger</keyword>
<organism evidence="3 4">
    <name type="scientific">Plutella xylostella</name>
    <name type="common">Diamondback moth</name>
    <name type="synonym">Plutella maculipennis</name>
    <dbReference type="NCBI Taxonomy" id="51655"/>
    <lineage>
        <taxon>Eukaryota</taxon>
        <taxon>Metazoa</taxon>
        <taxon>Ecdysozoa</taxon>
        <taxon>Arthropoda</taxon>
        <taxon>Hexapoda</taxon>
        <taxon>Insecta</taxon>
        <taxon>Pterygota</taxon>
        <taxon>Neoptera</taxon>
        <taxon>Endopterygota</taxon>
        <taxon>Lepidoptera</taxon>
        <taxon>Glossata</taxon>
        <taxon>Ditrysia</taxon>
        <taxon>Yponomeutoidea</taxon>
        <taxon>Plutellidae</taxon>
        <taxon>Plutella</taxon>
    </lineage>
</organism>
<sequence length="144" mass="17143">MEAMLMKSQLRWCGHVRRMEDCRLPKAVLYSELSRGKRNRGGQYLRYKDVLKRHLVACGISPDSWEELAEMRPEWRNSVHKGLENFEKSRLQALDVKRHSRKTRPKPSYNYTYNRMGQLYCAQCDRVFKTKFGLASHIRAHNRV</sequence>
<evidence type="ECO:0000313" key="3">
    <source>
        <dbReference type="EMBL" id="KAG7302425.1"/>
    </source>
</evidence>
<protein>
    <recommendedName>
        <fullName evidence="2">C2H2-type domain-containing protein</fullName>
    </recommendedName>
</protein>
<gene>
    <name evidence="3" type="ORF">JYU34_013958</name>
</gene>
<accession>A0ABQ7QB15</accession>
<feature type="domain" description="C2H2-type" evidence="2">
    <location>
        <begin position="119"/>
        <end position="144"/>
    </location>
</feature>
<dbReference type="InterPro" id="IPR013087">
    <property type="entry name" value="Znf_C2H2_type"/>
</dbReference>
<keyword evidence="1" id="KW-0479">Metal-binding</keyword>
<dbReference type="EMBL" id="JAHIBW010000018">
    <property type="protein sequence ID" value="KAG7302425.1"/>
    <property type="molecule type" value="Genomic_DNA"/>
</dbReference>
<comment type="caution">
    <text evidence="3">The sequence shown here is derived from an EMBL/GenBank/DDBJ whole genome shotgun (WGS) entry which is preliminary data.</text>
</comment>
<keyword evidence="4" id="KW-1185">Reference proteome</keyword>